<feature type="transmembrane region" description="Helical" evidence="7">
    <location>
        <begin position="160"/>
        <end position="176"/>
    </location>
</feature>
<dbReference type="Pfam" id="PF12911">
    <property type="entry name" value="OppC_N"/>
    <property type="match status" value="1"/>
</dbReference>
<evidence type="ECO:0000256" key="2">
    <source>
        <dbReference type="ARBA" id="ARBA00022448"/>
    </source>
</evidence>
<evidence type="ECO:0000256" key="3">
    <source>
        <dbReference type="ARBA" id="ARBA00022475"/>
    </source>
</evidence>
<evidence type="ECO:0000256" key="4">
    <source>
        <dbReference type="ARBA" id="ARBA00022692"/>
    </source>
</evidence>
<dbReference type="Pfam" id="PF00528">
    <property type="entry name" value="BPD_transp_1"/>
    <property type="match status" value="1"/>
</dbReference>
<name>A0A6J4UAY6_9BACT</name>
<dbReference type="AlphaFoldDB" id="A0A6J4UAY6"/>
<evidence type="ECO:0000259" key="8">
    <source>
        <dbReference type="PROSITE" id="PS50928"/>
    </source>
</evidence>
<keyword evidence="3" id="KW-1003">Cell membrane</keyword>
<accession>A0A6J4UAY6</accession>
<comment type="similarity">
    <text evidence="7">Belongs to the binding-protein-dependent transport system permease family.</text>
</comment>
<feature type="transmembrane region" description="Helical" evidence="7">
    <location>
        <begin position="260"/>
        <end position="283"/>
    </location>
</feature>
<dbReference type="InterPro" id="IPR000515">
    <property type="entry name" value="MetI-like"/>
</dbReference>
<keyword evidence="5 7" id="KW-1133">Transmembrane helix</keyword>
<keyword evidence="6 7" id="KW-0472">Membrane</keyword>
<proteinExistence type="inferred from homology"/>
<dbReference type="PANTHER" id="PTHR43386:SF1">
    <property type="entry name" value="D,D-DIPEPTIDE TRANSPORT SYSTEM PERMEASE PROTEIN DDPC-RELATED"/>
    <property type="match status" value="1"/>
</dbReference>
<feature type="domain" description="ABC transmembrane type-1" evidence="8">
    <location>
        <begin position="94"/>
        <end position="283"/>
    </location>
</feature>
<feature type="transmembrane region" description="Helical" evidence="7">
    <location>
        <begin position="133"/>
        <end position="154"/>
    </location>
</feature>
<evidence type="ECO:0000256" key="6">
    <source>
        <dbReference type="ARBA" id="ARBA00023136"/>
    </source>
</evidence>
<dbReference type="CDD" id="cd06261">
    <property type="entry name" value="TM_PBP2"/>
    <property type="match status" value="1"/>
</dbReference>
<comment type="subcellular location">
    <subcellularLocation>
        <location evidence="1 7">Cell membrane</location>
        <topology evidence="1 7">Multi-pass membrane protein</topology>
    </subcellularLocation>
</comment>
<dbReference type="GO" id="GO:0055085">
    <property type="term" value="P:transmembrane transport"/>
    <property type="evidence" value="ECO:0007669"/>
    <property type="project" value="InterPro"/>
</dbReference>
<dbReference type="PROSITE" id="PS50928">
    <property type="entry name" value="ABC_TM1"/>
    <property type="match status" value="1"/>
</dbReference>
<gene>
    <name evidence="9" type="ORF">AVDCRST_MAG59-1223</name>
</gene>
<feature type="transmembrane region" description="Helical" evidence="7">
    <location>
        <begin position="97"/>
        <end position="121"/>
    </location>
</feature>
<dbReference type="PANTHER" id="PTHR43386">
    <property type="entry name" value="OLIGOPEPTIDE TRANSPORT SYSTEM PERMEASE PROTEIN APPC"/>
    <property type="match status" value="1"/>
</dbReference>
<protein>
    <submittedName>
        <fullName evidence="9">Dipeptide transport system permease protein DppC</fullName>
    </submittedName>
</protein>
<evidence type="ECO:0000256" key="1">
    <source>
        <dbReference type="ARBA" id="ARBA00004651"/>
    </source>
</evidence>
<dbReference type="InterPro" id="IPR050366">
    <property type="entry name" value="BP-dependent_transpt_permease"/>
</dbReference>
<dbReference type="GO" id="GO:0005886">
    <property type="term" value="C:plasma membrane"/>
    <property type="evidence" value="ECO:0007669"/>
    <property type="project" value="UniProtKB-SubCell"/>
</dbReference>
<keyword evidence="4 7" id="KW-0812">Transmembrane</keyword>
<dbReference type="InterPro" id="IPR025966">
    <property type="entry name" value="OppC_N"/>
</dbReference>
<evidence type="ECO:0000256" key="5">
    <source>
        <dbReference type="ARBA" id="ARBA00022989"/>
    </source>
</evidence>
<reference evidence="9" key="1">
    <citation type="submission" date="2020-02" db="EMBL/GenBank/DDBJ databases">
        <authorList>
            <person name="Meier V. D."/>
        </authorList>
    </citation>
    <scope>NUCLEOTIDE SEQUENCE</scope>
    <source>
        <strain evidence="9">AVDCRST_MAG59</strain>
    </source>
</reference>
<dbReference type="SUPFAM" id="SSF161098">
    <property type="entry name" value="MetI-like"/>
    <property type="match status" value="1"/>
</dbReference>
<keyword evidence="2 7" id="KW-0813">Transport</keyword>
<evidence type="ECO:0000256" key="7">
    <source>
        <dbReference type="RuleBase" id="RU363032"/>
    </source>
</evidence>
<dbReference type="Gene3D" id="1.10.3720.10">
    <property type="entry name" value="MetI-like"/>
    <property type="match status" value="1"/>
</dbReference>
<feature type="transmembrane region" description="Helical" evidence="7">
    <location>
        <begin position="34"/>
        <end position="55"/>
    </location>
</feature>
<evidence type="ECO:0000313" key="9">
    <source>
        <dbReference type="EMBL" id="CAA9545313.1"/>
    </source>
</evidence>
<dbReference type="InterPro" id="IPR035906">
    <property type="entry name" value="MetI-like_sf"/>
</dbReference>
<organism evidence="9">
    <name type="scientific">uncultured Thermomicrobiales bacterium</name>
    <dbReference type="NCBI Taxonomy" id="1645740"/>
    <lineage>
        <taxon>Bacteria</taxon>
        <taxon>Pseudomonadati</taxon>
        <taxon>Thermomicrobiota</taxon>
        <taxon>Thermomicrobia</taxon>
        <taxon>Thermomicrobiales</taxon>
        <taxon>environmental samples</taxon>
    </lineage>
</organism>
<dbReference type="EMBL" id="CADCWF010000075">
    <property type="protein sequence ID" value="CAA9545313.1"/>
    <property type="molecule type" value="Genomic_DNA"/>
</dbReference>
<sequence length="297" mass="31266">MATTLLPGGALVSAPEAPSSTSMFLWRLRRNPKAMIGGTIVLVLLLLIVVAPLLAPADPLDGELSQSLIGPSPDHLLGTDKNGRDVLSRLLYGTRTAVGGALLVVFISELIGVPLGIWAAYKGGWVDEAVTRLWDMLLAFPPLLLAFAVVAALGPGLEKSAVALGILYVPFIARVVRGVTLVQKEMTYTEAARALGYRHGRIVFRHILPNCLSPIIVVTSLDIAYAMLDLAALSFLGLGIQPPAPDWGAMLSEGQLVLLTAPHVALAAGAAIVVAVLGFNLLGDGLRDALDPRQAQR</sequence>